<evidence type="ECO:0000256" key="2">
    <source>
        <dbReference type="ARBA" id="ARBA00011245"/>
    </source>
</evidence>
<organism evidence="10 11">
    <name type="scientific">Trypanosoma theileri</name>
    <dbReference type="NCBI Taxonomy" id="67003"/>
    <lineage>
        <taxon>Eukaryota</taxon>
        <taxon>Discoba</taxon>
        <taxon>Euglenozoa</taxon>
        <taxon>Kinetoplastea</taxon>
        <taxon>Metakinetoplastina</taxon>
        <taxon>Trypanosomatida</taxon>
        <taxon>Trypanosomatidae</taxon>
        <taxon>Trypanosoma</taxon>
    </lineage>
</organism>
<evidence type="ECO:0000256" key="5">
    <source>
        <dbReference type="ARBA" id="ARBA00022801"/>
    </source>
</evidence>
<dbReference type="OrthoDB" id="191192at2759"/>
<dbReference type="EC" id="3.5.1.122" evidence="3 8"/>
<evidence type="ECO:0000256" key="1">
    <source>
        <dbReference type="ARBA" id="ARBA00008985"/>
    </source>
</evidence>
<dbReference type="InterPro" id="IPR039733">
    <property type="entry name" value="NTAQ1"/>
</dbReference>
<keyword evidence="5 8" id="KW-0378">Hydrolase</keyword>
<dbReference type="GO" id="GO:0008418">
    <property type="term" value="F:protein-N-terminal asparagine amidohydrolase activity"/>
    <property type="evidence" value="ECO:0007669"/>
    <property type="project" value="UniProtKB-UniRule"/>
</dbReference>
<dbReference type="RefSeq" id="XP_028887062.1">
    <property type="nucleotide sequence ID" value="XM_029021640.1"/>
</dbReference>
<dbReference type="GO" id="GO:0008168">
    <property type="term" value="F:methyltransferase activity"/>
    <property type="evidence" value="ECO:0007669"/>
    <property type="project" value="UniProtKB-KW"/>
</dbReference>
<dbReference type="Gene3D" id="3.10.620.10">
    <property type="entry name" value="Protein N-terminal glutamine amidohydrolase, alpha beta roll"/>
    <property type="match status" value="1"/>
</dbReference>
<keyword evidence="11" id="KW-1185">Reference proteome</keyword>
<comment type="subunit">
    <text evidence="2 8">Monomer.</text>
</comment>
<dbReference type="Pfam" id="PF09764">
    <property type="entry name" value="Nt_Gln_amidase"/>
    <property type="match status" value="1"/>
</dbReference>
<dbReference type="VEuPathDB" id="TriTrypDB:TM35_000023220"/>
<dbReference type="GeneID" id="39981420"/>
<sequence>MQSSGSLMTMEENKKMEKCSECEGQKKKSLSLLTRESVPYASHYCEENTYKLIEILFENYTVSDQDVFAVFVSNREKKTPVWMQRLGRNEENDNIDTKNPLVWDYHVFVLVITTTGRKLVFDYDSILPFPSLAEEYVMKAFRPYMQLREEYQQWFRVIPGRLYLDYFSSDRSHMDTSDIPPPPWPLIRGKLAVKEMQLPLYWDMLPVVEGKESGDNSSFLGKVMNIAEFTSFVGLSRKKG</sequence>
<dbReference type="AlphaFoldDB" id="A0A1X0P7S8"/>
<evidence type="ECO:0000256" key="8">
    <source>
        <dbReference type="RuleBase" id="RU367082"/>
    </source>
</evidence>
<dbReference type="Proteomes" id="UP000192257">
    <property type="component" value="Unassembled WGS sequence"/>
</dbReference>
<name>A0A1X0P7S8_9TRYP</name>
<keyword evidence="10" id="KW-0808">Transferase</keyword>
<evidence type="ECO:0000256" key="3">
    <source>
        <dbReference type="ARBA" id="ARBA00012718"/>
    </source>
</evidence>
<evidence type="ECO:0000259" key="9">
    <source>
        <dbReference type="Pfam" id="PF09764"/>
    </source>
</evidence>
<keyword evidence="10" id="KW-0489">Methyltransferase</keyword>
<protein>
    <recommendedName>
        <fullName evidence="4 8">Protein N-terminal glutamine amidohydrolase</fullName>
        <ecNumber evidence="3 8">3.5.1.122</ecNumber>
    </recommendedName>
    <alternativeName>
        <fullName evidence="6 8">Protein NH2-terminal glutamine deamidase</fullName>
    </alternativeName>
</protein>
<evidence type="ECO:0000313" key="10">
    <source>
        <dbReference type="EMBL" id="ORC92996.1"/>
    </source>
</evidence>
<dbReference type="InterPro" id="IPR023128">
    <property type="entry name" value="Prot_N_Gln_amidohydro_ab_roll"/>
</dbReference>
<dbReference type="PANTHER" id="PTHR13035:SF0">
    <property type="entry name" value="PROTEIN N-TERMINAL GLUTAMINE AMIDOHYDROLASE"/>
    <property type="match status" value="1"/>
</dbReference>
<dbReference type="STRING" id="67003.A0A1X0P7S8"/>
<dbReference type="GO" id="GO:0032259">
    <property type="term" value="P:methylation"/>
    <property type="evidence" value="ECO:0007669"/>
    <property type="project" value="UniProtKB-KW"/>
</dbReference>
<comment type="caution">
    <text evidence="10">The sequence shown here is derived from an EMBL/GenBank/DDBJ whole genome shotgun (WGS) entry which is preliminary data.</text>
</comment>
<accession>A0A1X0P7S8</accession>
<comment type="catalytic activity">
    <reaction evidence="7 8">
        <text>N-terminal L-glutaminyl-[protein] + H2O = N-terminal L-glutamyl-[protein] + NH4(+)</text>
        <dbReference type="Rhea" id="RHEA:50680"/>
        <dbReference type="Rhea" id="RHEA-COMP:12668"/>
        <dbReference type="Rhea" id="RHEA-COMP:12777"/>
        <dbReference type="ChEBI" id="CHEBI:15377"/>
        <dbReference type="ChEBI" id="CHEBI:28938"/>
        <dbReference type="ChEBI" id="CHEBI:64721"/>
        <dbReference type="ChEBI" id="CHEBI:64722"/>
        <dbReference type="EC" id="3.5.1.122"/>
    </reaction>
</comment>
<reference evidence="10 11" key="1">
    <citation type="submission" date="2017-03" db="EMBL/GenBank/DDBJ databases">
        <title>An alternative strategy for trypanosome survival in the mammalian bloodstream revealed through genome and transcriptome analysis of the ubiquitous bovine parasite Trypanosoma (Megatrypanum) theileri.</title>
        <authorList>
            <person name="Kelly S."/>
            <person name="Ivens A."/>
            <person name="Mott A."/>
            <person name="O'Neill E."/>
            <person name="Emms D."/>
            <person name="Macleod O."/>
            <person name="Voorheis P."/>
            <person name="Matthews J."/>
            <person name="Matthews K."/>
            <person name="Carrington M."/>
        </authorList>
    </citation>
    <scope>NUCLEOTIDE SEQUENCE [LARGE SCALE GENOMIC DNA]</scope>
    <source>
        <strain evidence="10">Edinburgh</strain>
    </source>
</reference>
<comment type="function">
    <text evidence="8">Mediates the side-chain deamidation of N-terminal glutamine residues to glutamate, an important step in N-end rule pathway of protein degradation. Conversion of the resulting N-terminal glutamine to glutamate renders the protein susceptible to arginylation, polyubiquitination and degradation as specified by the N-end rule. Does not act on substrates with internal or C-terminal glutamine and does not act on non-glutamine residues in any position.</text>
</comment>
<evidence type="ECO:0000256" key="7">
    <source>
        <dbReference type="ARBA" id="ARBA00048768"/>
    </source>
</evidence>
<dbReference type="GO" id="GO:0070773">
    <property type="term" value="F:protein-N-terminal glutamine amidohydrolase activity"/>
    <property type="evidence" value="ECO:0007669"/>
    <property type="project" value="UniProtKB-UniRule"/>
</dbReference>
<dbReference type="GO" id="GO:0005829">
    <property type="term" value="C:cytosol"/>
    <property type="evidence" value="ECO:0007669"/>
    <property type="project" value="TreeGrafter"/>
</dbReference>
<dbReference type="InterPro" id="IPR037132">
    <property type="entry name" value="N_Gln_amidohydro_ab_roll_sf"/>
</dbReference>
<evidence type="ECO:0000256" key="4">
    <source>
        <dbReference type="ARBA" id="ARBA00021247"/>
    </source>
</evidence>
<dbReference type="PANTHER" id="PTHR13035">
    <property type="entry name" value="PROTEIN N-TERMINAL GLUTAMINE AMIDOHYDROLASE"/>
    <property type="match status" value="1"/>
</dbReference>
<evidence type="ECO:0000256" key="6">
    <source>
        <dbReference type="ARBA" id="ARBA00029677"/>
    </source>
</evidence>
<evidence type="ECO:0000313" key="11">
    <source>
        <dbReference type="Proteomes" id="UP000192257"/>
    </source>
</evidence>
<gene>
    <name evidence="10" type="ORF">TM35_000023220</name>
</gene>
<proteinExistence type="inferred from homology"/>
<feature type="domain" description="Protein N-terminal glutamine amidohydrolase alpha beta roll" evidence="9">
    <location>
        <begin position="40"/>
        <end position="232"/>
    </location>
</feature>
<dbReference type="EMBL" id="NBCO01000002">
    <property type="protein sequence ID" value="ORC92996.1"/>
    <property type="molecule type" value="Genomic_DNA"/>
</dbReference>
<dbReference type="GO" id="GO:0005634">
    <property type="term" value="C:nucleus"/>
    <property type="evidence" value="ECO:0007669"/>
    <property type="project" value="TreeGrafter"/>
</dbReference>
<comment type="similarity">
    <text evidence="1 8">Belongs to the NTAQ1 family.</text>
</comment>